<name>A0A9X2AJY2_9FLAO</name>
<dbReference type="SUPFAM" id="SSF46458">
    <property type="entry name" value="Globin-like"/>
    <property type="match status" value="1"/>
</dbReference>
<organism evidence="1 2">
    <name type="scientific">Polaribacter marinus</name>
    <dbReference type="NCBI Taxonomy" id="2916838"/>
    <lineage>
        <taxon>Bacteria</taxon>
        <taxon>Pseudomonadati</taxon>
        <taxon>Bacteroidota</taxon>
        <taxon>Flavobacteriia</taxon>
        <taxon>Flavobacteriales</taxon>
        <taxon>Flavobacteriaceae</taxon>
    </lineage>
</organism>
<evidence type="ECO:0000313" key="2">
    <source>
        <dbReference type="Proteomes" id="UP001139369"/>
    </source>
</evidence>
<dbReference type="Gene3D" id="1.10.490.10">
    <property type="entry name" value="Globins"/>
    <property type="match status" value="1"/>
</dbReference>
<dbReference type="EMBL" id="JAKQYM010000001">
    <property type="protein sequence ID" value="MCI2227565.1"/>
    <property type="molecule type" value="Genomic_DNA"/>
</dbReference>
<dbReference type="InterPro" id="IPR009050">
    <property type="entry name" value="Globin-like_sf"/>
</dbReference>
<dbReference type="CDD" id="cd08916">
    <property type="entry name" value="TrHb3_P"/>
    <property type="match status" value="1"/>
</dbReference>
<reference evidence="1" key="1">
    <citation type="submission" date="2022-02" db="EMBL/GenBank/DDBJ databases">
        <title>Polaribacter sp. MSW13, isolated from seawater.</title>
        <authorList>
            <person name="Kristyanto S."/>
            <person name="Jung J."/>
            <person name="Jeon C.O."/>
        </authorList>
    </citation>
    <scope>NUCLEOTIDE SEQUENCE</scope>
    <source>
        <strain evidence="1">MSW13</strain>
    </source>
</reference>
<proteinExistence type="predicted"/>
<dbReference type="InterPro" id="IPR012292">
    <property type="entry name" value="Globin/Proto"/>
</dbReference>
<dbReference type="Proteomes" id="UP001139369">
    <property type="component" value="Unassembled WGS sequence"/>
</dbReference>
<dbReference type="GO" id="GO:0019825">
    <property type="term" value="F:oxygen binding"/>
    <property type="evidence" value="ECO:0007669"/>
    <property type="project" value="InterPro"/>
</dbReference>
<protein>
    <submittedName>
        <fullName evidence="1">Group III truncated hemoglobin</fullName>
    </submittedName>
</protein>
<comment type="caution">
    <text evidence="1">The sequence shown here is derived from an EMBL/GenBank/DDBJ whole genome shotgun (WGS) entry which is preliminary data.</text>
</comment>
<dbReference type="GO" id="GO:0020037">
    <property type="term" value="F:heme binding"/>
    <property type="evidence" value="ECO:0007669"/>
    <property type="project" value="InterPro"/>
</dbReference>
<dbReference type="RefSeq" id="WP_242176690.1">
    <property type="nucleotide sequence ID" value="NZ_JAKQYM010000001.1"/>
</dbReference>
<sequence>MKPDISSRKDIKFIITKFYDKLLVDDKMIPFFKEIVAQNHLEAHLEVITDFWSDILFDTYSYSNNVMKKHVDKNAFVEFKKEHFTIWTSYFFETIDTFFDGSIADNMKNRARSIATVMQLKMKLY</sequence>
<keyword evidence="2" id="KW-1185">Reference proteome</keyword>
<evidence type="ECO:0000313" key="1">
    <source>
        <dbReference type="EMBL" id="MCI2227565.1"/>
    </source>
</evidence>
<accession>A0A9X2AJY2</accession>
<gene>
    <name evidence="1" type="ORF">MC378_00170</name>
</gene>
<dbReference type="AlphaFoldDB" id="A0A9X2AJY2"/>